<proteinExistence type="predicted"/>
<evidence type="ECO:0000313" key="2">
    <source>
        <dbReference type="Proteomes" id="UP000290092"/>
    </source>
</evidence>
<dbReference type="AlphaFoldDB" id="A0AAX2AEY7"/>
<evidence type="ECO:0000313" key="1">
    <source>
        <dbReference type="EMBL" id="RXK13866.1"/>
    </source>
</evidence>
<dbReference type="EMBL" id="NXID01000054">
    <property type="protein sequence ID" value="RXK13866.1"/>
    <property type="molecule type" value="Genomic_DNA"/>
</dbReference>
<dbReference type="Proteomes" id="UP000290092">
    <property type="component" value="Unassembled WGS sequence"/>
</dbReference>
<sequence length="109" mass="12928">MKKAFTLLFTLLFLSILGFVCIKLLENRAINSINIKNQYLYIQASNHLEFLNEYIKTLKDIKEDTKIEILDDKFIIEAYINKNKADIFVKAKEYNIRVYKTLILLHQEP</sequence>
<reference evidence="1 2" key="1">
    <citation type="submission" date="2017-09" db="EMBL/GenBank/DDBJ databases">
        <title>Genomics of the genus Arcobacter.</title>
        <authorList>
            <person name="Perez-Cataluna A."/>
            <person name="Figueras M.J."/>
            <person name="Salas-Masso N."/>
        </authorList>
    </citation>
    <scope>NUCLEOTIDE SEQUENCE [LARGE SCALE GENOMIC DNA]</scope>
    <source>
        <strain evidence="1 2">CECT 7386</strain>
    </source>
</reference>
<accession>A0AAX2AEY7</accession>
<comment type="caution">
    <text evidence="1">The sequence shown here is derived from an EMBL/GenBank/DDBJ whole genome shotgun (WGS) entry which is preliminary data.</text>
</comment>
<name>A0AAX2AEY7_9BACT</name>
<gene>
    <name evidence="1" type="ORF">CP985_12440</name>
</gene>
<protein>
    <recommendedName>
        <fullName evidence="3">Lipoprotein</fullName>
    </recommendedName>
</protein>
<dbReference type="RefSeq" id="WP_114841153.1">
    <property type="nucleotide sequence ID" value="NZ_CP031219.1"/>
</dbReference>
<keyword evidence="2" id="KW-1185">Reference proteome</keyword>
<evidence type="ECO:0008006" key="3">
    <source>
        <dbReference type="Google" id="ProtNLM"/>
    </source>
</evidence>
<dbReference type="KEGG" id="amyt:AMYT_0682"/>
<organism evidence="1 2">
    <name type="scientific">Malaciobacter mytili LMG 24559</name>
    <dbReference type="NCBI Taxonomy" id="1032238"/>
    <lineage>
        <taxon>Bacteria</taxon>
        <taxon>Pseudomonadati</taxon>
        <taxon>Campylobacterota</taxon>
        <taxon>Epsilonproteobacteria</taxon>
        <taxon>Campylobacterales</taxon>
        <taxon>Arcobacteraceae</taxon>
        <taxon>Malaciobacter</taxon>
    </lineage>
</organism>